<dbReference type="Pfam" id="PF01663">
    <property type="entry name" value="Phosphodiest"/>
    <property type="match status" value="1"/>
</dbReference>
<keyword evidence="3" id="KW-1185">Reference proteome</keyword>
<dbReference type="RefSeq" id="WP_404634552.1">
    <property type="nucleotide sequence ID" value="NZ_JADIKM010000004.1"/>
</dbReference>
<dbReference type="PROSITE" id="PS51257">
    <property type="entry name" value="PROKAR_LIPOPROTEIN"/>
    <property type="match status" value="1"/>
</dbReference>
<dbReference type="PANTHER" id="PTHR10151:SF120">
    <property type="entry name" value="BIS(5'-ADENOSYL)-TRIPHOSPHATASE"/>
    <property type="match status" value="1"/>
</dbReference>
<evidence type="ECO:0000256" key="1">
    <source>
        <dbReference type="SAM" id="SignalP"/>
    </source>
</evidence>
<dbReference type="Gene3D" id="3.30.1360.180">
    <property type="match status" value="1"/>
</dbReference>
<accession>A0ABW8JVP9</accession>
<dbReference type="Proteomes" id="UP001620460">
    <property type="component" value="Unassembled WGS sequence"/>
</dbReference>
<evidence type="ECO:0000313" key="3">
    <source>
        <dbReference type="Proteomes" id="UP001620460"/>
    </source>
</evidence>
<organism evidence="2 3">
    <name type="scientific">Dyella ginsengisoli</name>
    <dbReference type="NCBI Taxonomy" id="363848"/>
    <lineage>
        <taxon>Bacteria</taxon>
        <taxon>Pseudomonadati</taxon>
        <taxon>Pseudomonadota</taxon>
        <taxon>Gammaproteobacteria</taxon>
        <taxon>Lysobacterales</taxon>
        <taxon>Rhodanobacteraceae</taxon>
        <taxon>Dyella</taxon>
    </lineage>
</organism>
<comment type="caution">
    <text evidence="2">The sequence shown here is derived from an EMBL/GenBank/DDBJ whole genome shotgun (WGS) entry which is preliminary data.</text>
</comment>
<name>A0ABW8JVP9_9GAMM</name>
<sequence length="417" mass="45681">MNLLSRWISCAALALLAGCATQHPAVQADAAPPAPLLLISIDGFRADYLDRGISPTLSTLASDGVRAQAMEPSFPSLTFPNHYTLVTGRYPDNHGIVDNAMYDPTLGSFTLGNRQAVGDGRWWNEAEPIWVTAEKQGLHTATMFWPGSEAAIHGVRPEHWLTYDGDMPYDARVDKLLSWLDLPAARRPQLLTLYFEAVDTAGHYYGPDAPETNAAIGEVDSALSRLVTGLKQRGLFDRINLIVVADHGMASTPPNQRIFLDDLITPGHARVVSTGAISGIIPAPGREAEVEAALLKPHRHMQCWKKAQIPAHLHYGHNPRVPPLFCLAQVGWLITSNTTTMLHHGKPIYGEHGFDNADPAMRALFLAHGPAFRQHLVVQEFPNVDVYPLMTHLLHITPAPNDGDYRAVEEMLAPGAR</sequence>
<dbReference type="InterPro" id="IPR017850">
    <property type="entry name" value="Alkaline_phosphatase_core_sf"/>
</dbReference>
<dbReference type="Gene3D" id="3.40.720.10">
    <property type="entry name" value="Alkaline Phosphatase, subunit A"/>
    <property type="match status" value="1"/>
</dbReference>
<protein>
    <submittedName>
        <fullName evidence="2">Alkaline phosphatase family protein</fullName>
    </submittedName>
</protein>
<reference evidence="2 3" key="1">
    <citation type="submission" date="2020-10" db="EMBL/GenBank/DDBJ databases">
        <title>Phylogeny of dyella-like bacteria.</title>
        <authorList>
            <person name="Fu J."/>
        </authorList>
    </citation>
    <scope>NUCLEOTIDE SEQUENCE [LARGE SCALE GENOMIC DNA]</scope>
    <source>
        <strain evidence="2 3">Gsoil3046</strain>
    </source>
</reference>
<dbReference type="CDD" id="cd16018">
    <property type="entry name" value="Enpp"/>
    <property type="match status" value="1"/>
</dbReference>
<dbReference type="SUPFAM" id="SSF53649">
    <property type="entry name" value="Alkaline phosphatase-like"/>
    <property type="match status" value="1"/>
</dbReference>
<gene>
    <name evidence="2" type="ORF">ISP17_14835</name>
</gene>
<keyword evidence="1" id="KW-0732">Signal</keyword>
<evidence type="ECO:0000313" key="2">
    <source>
        <dbReference type="EMBL" id="MFK2905237.1"/>
    </source>
</evidence>
<dbReference type="EMBL" id="JADIKM010000004">
    <property type="protein sequence ID" value="MFK2905237.1"/>
    <property type="molecule type" value="Genomic_DNA"/>
</dbReference>
<proteinExistence type="predicted"/>
<dbReference type="PANTHER" id="PTHR10151">
    <property type="entry name" value="ECTONUCLEOTIDE PYROPHOSPHATASE/PHOSPHODIESTERASE"/>
    <property type="match status" value="1"/>
</dbReference>
<feature type="chain" id="PRO_5047188974" evidence="1">
    <location>
        <begin position="31"/>
        <end position="417"/>
    </location>
</feature>
<dbReference type="InterPro" id="IPR002591">
    <property type="entry name" value="Phosphodiest/P_Trfase"/>
</dbReference>
<feature type="signal peptide" evidence="1">
    <location>
        <begin position="1"/>
        <end position="30"/>
    </location>
</feature>